<accession>A0A7J6XEL0</accession>
<proteinExistence type="predicted"/>
<evidence type="ECO:0000313" key="2">
    <source>
        <dbReference type="Proteomes" id="UP000554482"/>
    </source>
</evidence>
<organism evidence="1 2">
    <name type="scientific">Thalictrum thalictroides</name>
    <name type="common">Rue-anemone</name>
    <name type="synonym">Anemone thalictroides</name>
    <dbReference type="NCBI Taxonomy" id="46969"/>
    <lineage>
        <taxon>Eukaryota</taxon>
        <taxon>Viridiplantae</taxon>
        <taxon>Streptophyta</taxon>
        <taxon>Embryophyta</taxon>
        <taxon>Tracheophyta</taxon>
        <taxon>Spermatophyta</taxon>
        <taxon>Magnoliopsida</taxon>
        <taxon>Ranunculales</taxon>
        <taxon>Ranunculaceae</taxon>
        <taxon>Thalictroideae</taxon>
        <taxon>Thalictrum</taxon>
    </lineage>
</organism>
<evidence type="ECO:0000313" key="1">
    <source>
        <dbReference type="EMBL" id="KAF5207378.1"/>
    </source>
</evidence>
<keyword evidence="2" id="KW-1185">Reference proteome</keyword>
<feature type="non-terminal residue" evidence="1">
    <location>
        <position position="109"/>
    </location>
</feature>
<reference evidence="1 2" key="1">
    <citation type="submission" date="2020-06" db="EMBL/GenBank/DDBJ databases">
        <title>Transcriptomic and genomic resources for Thalictrum thalictroides and T. hernandezii: Facilitating candidate gene discovery in an emerging model plant lineage.</title>
        <authorList>
            <person name="Arias T."/>
            <person name="Riano-Pachon D.M."/>
            <person name="Di Stilio V.S."/>
        </authorList>
    </citation>
    <scope>NUCLEOTIDE SEQUENCE [LARGE SCALE GENOMIC DNA]</scope>
    <source>
        <strain evidence="2">cv. WT478/WT964</strain>
        <tissue evidence="1">Leaves</tissue>
    </source>
</reference>
<protein>
    <submittedName>
        <fullName evidence="1">Uncharacterized protein</fullName>
    </submittedName>
</protein>
<dbReference type="EMBL" id="JABWDY010001493">
    <property type="protein sequence ID" value="KAF5207378.1"/>
    <property type="molecule type" value="Genomic_DNA"/>
</dbReference>
<gene>
    <name evidence="1" type="ORF">FRX31_003035</name>
</gene>
<dbReference type="Proteomes" id="UP000554482">
    <property type="component" value="Unassembled WGS sequence"/>
</dbReference>
<comment type="caution">
    <text evidence="1">The sequence shown here is derived from an EMBL/GenBank/DDBJ whole genome shotgun (WGS) entry which is preliminary data.</text>
</comment>
<sequence>MQPMIVTNSKHSLVNYSSSSSKSLKEFKVNAAKRNIPVRAPQVHDTVNMKLEERESANQFKTKVRRVWQIREDNRIQEAEIAVPVIRNGFIVHQNKPIGFIEVDLKGIM</sequence>
<name>A0A7J6XEL0_THATH</name>
<dbReference type="AlphaFoldDB" id="A0A7J6XEL0"/>